<gene>
    <name evidence="1" type="ORF">G4V39_09815</name>
</gene>
<dbReference type="Gene3D" id="3.40.50.10610">
    <property type="entry name" value="ABC-type transport auxiliary lipoprotein component"/>
    <property type="match status" value="1"/>
</dbReference>
<reference evidence="1 2" key="1">
    <citation type="submission" date="2020-02" db="EMBL/GenBank/DDBJ databases">
        <title>Genome analysis of Thermosulfuriphilus ammonigenes ST65T, an anaerobic thermophilic chemolithoautotrophic bacterium isolated from a deep-sea hydrothermal vent.</title>
        <authorList>
            <person name="Slobodkina G."/>
            <person name="Allioux M."/>
            <person name="Merkel A."/>
            <person name="Alain K."/>
            <person name="Jebbar M."/>
            <person name="Slobodkin A."/>
        </authorList>
    </citation>
    <scope>NUCLEOTIDE SEQUENCE [LARGE SCALE GENOMIC DNA]</scope>
    <source>
        <strain evidence="1 2">ST65</strain>
    </source>
</reference>
<dbReference type="KEGG" id="tav:G4V39_09815"/>
<proteinExistence type="predicted"/>
<sequence>MISNVTWRFLGLFLLLIGLWGCGSDLPRVDVARGVSARPCRVAILPFINQTKHPTVARLVYRVLIAQMVETRSFDVVEEGAVRHFLVMERCPLGQEPPARVVRLLGEKTGAQAVISGEILKAKEEGNDVSLAFNIWVRDAKTGRLLWSTYHSREGEEYRKALHFGRIWTLTGLAQKMVSEIVDNWKKRGLGGCK</sequence>
<dbReference type="EMBL" id="CP048877">
    <property type="protein sequence ID" value="QIJ72548.1"/>
    <property type="molecule type" value="Genomic_DNA"/>
</dbReference>
<evidence type="ECO:0000313" key="2">
    <source>
        <dbReference type="Proteomes" id="UP000502179"/>
    </source>
</evidence>
<evidence type="ECO:0000313" key="1">
    <source>
        <dbReference type="EMBL" id="QIJ72548.1"/>
    </source>
</evidence>
<dbReference type="RefSeq" id="WP_166032765.1">
    <property type="nucleotide sequence ID" value="NZ_CP048877.1"/>
</dbReference>
<dbReference type="Proteomes" id="UP000502179">
    <property type="component" value="Chromosome"/>
</dbReference>
<name>A0A6G7PYM4_9BACT</name>
<keyword evidence="2" id="KW-1185">Reference proteome</keyword>
<dbReference type="AlphaFoldDB" id="A0A6G7PYM4"/>
<organism evidence="1 2">
    <name type="scientific">Thermosulfuriphilus ammonigenes</name>
    <dbReference type="NCBI Taxonomy" id="1936021"/>
    <lineage>
        <taxon>Bacteria</taxon>
        <taxon>Pseudomonadati</taxon>
        <taxon>Thermodesulfobacteriota</taxon>
        <taxon>Thermodesulfobacteria</taxon>
        <taxon>Thermodesulfobacteriales</taxon>
        <taxon>Thermodesulfobacteriaceae</taxon>
        <taxon>Thermosulfuriphilus</taxon>
    </lineage>
</organism>
<accession>A0A6G7PYM4</accession>
<protein>
    <submittedName>
        <fullName evidence="1">Uncharacterized protein</fullName>
    </submittedName>
</protein>